<dbReference type="GO" id="GO:0005829">
    <property type="term" value="C:cytosol"/>
    <property type="evidence" value="ECO:0007669"/>
    <property type="project" value="TreeGrafter"/>
</dbReference>
<dbReference type="InterPro" id="IPR029026">
    <property type="entry name" value="tRNA_m1G_MTases_N"/>
</dbReference>
<dbReference type="InterPro" id="IPR029028">
    <property type="entry name" value="Alpha/beta_knot_MTases"/>
</dbReference>
<dbReference type="EMBL" id="CP012418">
    <property type="protein sequence ID" value="AOE49698.1"/>
    <property type="molecule type" value="Genomic_DNA"/>
</dbReference>
<name>A0A1B3BA98_9GAMM</name>
<dbReference type="InterPro" id="IPR004384">
    <property type="entry name" value="RNA_MeTrfase_TrmJ/LasT"/>
</dbReference>
<dbReference type="Proteomes" id="UP000094147">
    <property type="component" value="Chromosome"/>
</dbReference>
<dbReference type="PANTHER" id="PTHR42786">
    <property type="entry name" value="TRNA/RRNA METHYLTRANSFERASE"/>
    <property type="match status" value="1"/>
</dbReference>
<keyword evidence="4 5" id="KW-0949">S-adenosyl-L-methionine</keyword>
<reference evidence="8" key="1">
    <citation type="submission" date="2015-08" db="EMBL/GenBank/DDBJ databases">
        <authorList>
            <person name="Kim K.M."/>
        </authorList>
    </citation>
    <scope>NUCLEOTIDE SEQUENCE [LARGE SCALE GENOMIC DNA]</scope>
    <source>
        <strain evidence="8">KCTC 23892</strain>
    </source>
</reference>
<comment type="function">
    <text evidence="5">Catalyzes the formation of 2'O-methylated cytidine (Cm32) or 2'O-methylated uridine (Um32) at position 32 in tRNA.</text>
</comment>
<evidence type="ECO:0000313" key="7">
    <source>
        <dbReference type="EMBL" id="AOE49698.1"/>
    </source>
</evidence>
<dbReference type="GO" id="GO:0003723">
    <property type="term" value="F:RNA binding"/>
    <property type="evidence" value="ECO:0007669"/>
    <property type="project" value="InterPro"/>
</dbReference>
<dbReference type="OrthoDB" id="9806346at2"/>
<dbReference type="InterPro" id="IPR001537">
    <property type="entry name" value="SpoU_MeTrfase"/>
</dbReference>
<proteinExistence type="inferred from homology"/>
<dbReference type="GO" id="GO:0002128">
    <property type="term" value="P:tRNA nucleoside ribose methylation"/>
    <property type="evidence" value="ECO:0007669"/>
    <property type="project" value="TreeGrafter"/>
</dbReference>
<dbReference type="PIRSF" id="PIRSF004808">
    <property type="entry name" value="LasT"/>
    <property type="match status" value="1"/>
</dbReference>
<comment type="subcellular location">
    <subcellularLocation>
        <location evidence="5">Cytoplasm</location>
    </subcellularLocation>
</comment>
<keyword evidence="5" id="KW-0819">tRNA processing</keyword>
<comment type="subunit">
    <text evidence="5">Homodimer.</text>
</comment>
<dbReference type="FunFam" id="3.40.1280.10:FF:000006">
    <property type="entry name" value="Uncharacterized tRNA/rRNA methyltransferase HI_0380"/>
    <property type="match status" value="1"/>
</dbReference>
<evidence type="ECO:0000259" key="6">
    <source>
        <dbReference type="Pfam" id="PF00588"/>
    </source>
</evidence>
<evidence type="ECO:0000256" key="2">
    <source>
        <dbReference type="ARBA" id="ARBA00022603"/>
    </source>
</evidence>
<keyword evidence="5" id="KW-0963">Cytoplasm</keyword>
<evidence type="ECO:0000256" key="1">
    <source>
        <dbReference type="ARBA" id="ARBA00007228"/>
    </source>
</evidence>
<keyword evidence="8" id="KW-1185">Reference proteome</keyword>
<evidence type="ECO:0000256" key="5">
    <source>
        <dbReference type="RuleBase" id="RU362024"/>
    </source>
</evidence>
<protein>
    <recommendedName>
        <fullName evidence="5">tRNA (cytidine/uridine-2'-O-)-methyltransferase TrmJ</fullName>
        <ecNumber evidence="5">2.1.1.200</ecNumber>
    </recommendedName>
    <alternativeName>
        <fullName evidence="5">tRNA (cytidine(32)/uridine(32)-2'-O)-methyltransferase</fullName>
    </alternativeName>
    <alternativeName>
        <fullName evidence="5">tRNA Cm32/Um32 methyltransferase</fullName>
    </alternativeName>
</protein>
<dbReference type="EC" id="2.1.1.200" evidence="5"/>
<dbReference type="GO" id="GO:0106339">
    <property type="term" value="F:tRNA (cytidine(32)-2'-O)-methyltransferase activity"/>
    <property type="evidence" value="ECO:0007669"/>
    <property type="project" value="RHEA"/>
</dbReference>
<dbReference type="GO" id="GO:0160206">
    <property type="term" value="F:tRNA (cytidine(32)/uridine(32)-2'-O)-methyltransferase activity"/>
    <property type="evidence" value="ECO:0007669"/>
    <property type="project" value="UniProtKB-EC"/>
</dbReference>
<evidence type="ECO:0000256" key="4">
    <source>
        <dbReference type="ARBA" id="ARBA00022691"/>
    </source>
</evidence>
<dbReference type="PATRIC" id="fig|1144748.3.peg.988"/>
<gene>
    <name evidence="5" type="primary">trmJ</name>
    <name evidence="7" type="ORF">KS2013_977</name>
</gene>
<dbReference type="SUPFAM" id="SSF75217">
    <property type="entry name" value="alpha/beta knot"/>
    <property type="match status" value="1"/>
</dbReference>
<dbReference type="AlphaFoldDB" id="A0A1B3BA98"/>
<sequence length="265" mass="29250">MADLDQATILQQIKIVLCQTSHPGNIGAAARAMKTMGLQQLVLVNPRDYPSYEATARSSGATDILEDAKVVSTLEEAIGDCRLVIGTSSRNRALPWPMVEPREIKSIVQNEPSALPVAIVFGRESTGLLNEELQLCHYHVNIPANPDYMSLNLAAAVQVICYECRLLALELKNSLESATEELSVDDSERKATVEQTEGLYQHFESVMIETGFFDPEEPKLLPARLHRLFAKSQLTEAEVNILRGFLASMGKHIKYHTGKKDSGES</sequence>
<feature type="domain" description="tRNA/rRNA methyltransferase SpoU type" evidence="6">
    <location>
        <begin position="13"/>
        <end position="162"/>
    </location>
</feature>
<dbReference type="Gene3D" id="1.10.8.590">
    <property type="match status" value="1"/>
</dbReference>
<keyword evidence="2 5" id="KW-0489">Methyltransferase</keyword>
<evidence type="ECO:0000256" key="3">
    <source>
        <dbReference type="ARBA" id="ARBA00022679"/>
    </source>
</evidence>
<keyword evidence="3 7" id="KW-0808">Transferase</keyword>
<dbReference type="Pfam" id="PF00588">
    <property type="entry name" value="SpoU_methylase"/>
    <property type="match status" value="1"/>
</dbReference>
<dbReference type="Gene3D" id="3.40.1280.10">
    <property type="match status" value="1"/>
</dbReference>
<dbReference type="CDD" id="cd18093">
    <property type="entry name" value="SpoU-like_TrmJ"/>
    <property type="match status" value="1"/>
</dbReference>
<comment type="catalytic activity">
    <reaction evidence="5">
        <text>uridine(32) in tRNA + S-adenosyl-L-methionine = 2'-O-methyluridine(32) in tRNA + S-adenosyl-L-homocysteine + H(+)</text>
        <dbReference type="Rhea" id="RHEA:42936"/>
        <dbReference type="Rhea" id="RHEA-COMP:10107"/>
        <dbReference type="Rhea" id="RHEA-COMP:10290"/>
        <dbReference type="ChEBI" id="CHEBI:15378"/>
        <dbReference type="ChEBI" id="CHEBI:57856"/>
        <dbReference type="ChEBI" id="CHEBI:59789"/>
        <dbReference type="ChEBI" id="CHEBI:65315"/>
        <dbReference type="ChEBI" id="CHEBI:74478"/>
        <dbReference type="EC" id="2.1.1.200"/>
    </reaction>
</comment>
<dbReference type="KEGG" id="ksd:KS2013_977"/>
<evidence type="ECO:0000313" key="8">
    <source>
        <dbReference type="Proteomes" id="UP000094147"/>
    </source>
</evidence>
<comment type="similarity">
    <text evidence="1">Belongs to the class IV-like SAM-binding methyltransferase superfamily. RNA methyltransferase TrmH family.</text>
</comment>
<comment type="catalytic activity">
    <reaction evidence="5">
        <text>cytidine(32) in tRNA + S-adenosyl-L-methionine = 2'-O-methylcytidine(32) in tRNA + S-adenosyl-L-homocysteine + H(+)</text>
        <dbReference type="Rhea" id="RHEA:42932"/>
        <dbReference type="Rhea" id="RHEA-COMP:10288"/>
        <dbReference type="Rhea" id="RHEA-COMP:10289"/>
        <dbReference type="ChEBI" id="CHEBI:15378"/>
        <dbReference type="ChEBI" id="CHEBI:57856"/>
        <dbReference type="ChEBI" id="CHEBI:59789"/>
        <dbReference type="ChEBI" id="CHEBI:74495"/>
        <dbReference type="ChEBI" id="CHEBI:82748"/>
        <dbReference type="EC" id="2.1.1.200"/>
    </reaction>
</comment>
<dbReference type="NCBIfam" id="TIGR00050">
    <property type="entry name" value="rRNA_methyl_1"/>
    <property type="match status" value="1"/>
</dbReference>
<dbReference type="STRING" id="1144748.KS2013_977"/>
<organism evidence="7 8">
    <name type="scientific">Kangiella sediminilitoris</name>
    <dbReference type="NCBI Taxonomy" id="1144748"/>
    <lineage>
        <taxon>Bacteria</taxon>
        <taxon>Pseudomonadati</taxon>
        <taxon>Pseudomonadota</taxon>
        <taxon>Gammaproteobacteria</taxon>
        <taxon>Kangiellales</taxon>
        <taxon>Kangiellaceae</taxon>
        <taxon>Kangiella</taxon>
    </lineage>
</organism>
<dbReference type="PANTHER" id="PTHR42786:SF2">
    <property type="entry name" value="TRNA (CYTIDINE_URIDINE-2'-O-)-METHYLTRANSFERASE TRMJ"/>
    <property type="match status" value="1"/>
</dbReference>
<accession>A0A1B3BA98</accession>